<evidence type="ECO:0000313" key="3">
    <source>
        <dbReference type="Proteomes" id="UP000198263"/>
    </source>
</evidence>
<keyword evidence="3" id="KW-1185">Reference proteome</keyword>
<accession>A0A658QQS9</accession>
<dbReference type="SUPFAM" id="SSF102588">
    <property type="entry name" value="LmbE-like"/>
    <property type="match status" value="1"/>
</dbReference>
<dbReference type="Proteomes" id="UP000198263">
    <property type="component" value="Unassembled WGS sequence"/>
</dbReference>
<dbReference type="InterPro" id="IPR024078">
    <property type="entry name" value="LmbE-like_dom_sf"/>
</dbReference>
<comment type="caution">
    <text evidence="2">The sequence shown here is derived from an EMBL/GenBank/DDBJ whole genome shotgun (WGS) entry which is preliminary data.</text>
</comment>
<proteinExistence type="predicted"/>
<protein>
    <submittedName>
        <fullName evidence="2">GlcNAc-PI de-N-acetylase</fullName>
    </submittedName>
</protein>
<dbReference type="InterPro" id="IPR003737">
    <property type="entry name" value="GlcNAc_PI_deacetylase-related"/>
</dbReference>
<organism evidence="2 3">
    <name type="scientific">Caballeronia concitans</name>
    <dbReference type="NCBI Taxonomy" id="1777133"/>
    <lineage>
        <taxon>Bacteria</taxon>
        <taxon>Pseudomonadati</taxon>
        <taxon>Pseudomonadota</taxon>
        <taxon>Betaproteobacteria</taxon>
        <taxon>Burkholderiales</taxon>
        <taxon>Burkholderiaceae</taxon>
        <taxon>Caballeronia</taxon>
    </lineage>
</organism>
<sequence length="269" mass="29248">MAIMRTRGTRRHDERVETGAHDRAMSGSGTPEATWQGWAGLGALPEVGPAELVPFGGRAVVIAPHPGYEVLGTGGLLARLSEWSRNVLIVAVTDGAASHPHSTEWSPERLAAARPLETREALQRLNLRQVQVVRLGLPDGAAERIEPGLLGGLSKCLQPDDIVFAPWRYDGHPDHEAVGRAACLAADALGLPFVEVPVCTWHWASPDDSRVPWSRARRILLDEATHARKLRAVQAFRSQLEPDKATGQAPVLAEHVLARLTRSYEVVLI</sequence>
<evidence type="ECO:0000256" key="1">
    <source>
        <dbReference type="SAM" id="MobiDB-lite"/>
    </source>
</evidence>
<feature type="compositionally biased region" description="Basic and acidic residues" evidence="1">
    <location>
        <begin position="11"/>
        <end position="24"/>
    </location>
</feature>
<gene>
    <name evidence="2" type="ORF">AWB72_00332</name>
</gene>
<dbReference type="Gene3D" id="3.40.50.10320">
    <property type="entry name" value="LmbE-like"/>
    <property type="match status" value="1"/>
</dbReference>
<dbReference type="Pfam" id="PF02585">
    <property type="entry name" value="PIG-L"/>
    <property type="match status" value="1"/>
</dbReference>
<name>A0A658QQS9_9BURK</name>
<dbReference type="RefSeq" id="WP_040053176.1">
    <property type="nucleotide sequence ID" value="NZ_FCNV02000001.1"/>
</dbReference>
<dbReference type="AlphaFoldDB" id="A0A658QQS9"/>
<feature type="region of interest" description="Disordered" evidence="1">
    <location>
        <begin position="1"/>
        <end position="30"/>
    </location>
</feature>
<evidence type="ECO:0000313" key="2">
    <source>
        <dbReference type="EMBL" id="SAL11517.1"/>
    </source>
</evidence>
<dbReference type="EMBL" id="FCNV02000001">
    <property type="protein sequence ID" value="SAL11517.1"/>
    <property type="molecule type" value="Genomic_DNA"/>
</dbReference>
<dbReference type="OrthoDB" id="9816564at2"/>
<reference evidence="2 3" key="1">
    <citation type="submission" date="2016-01" db="EMBL/GenBank/DDBJ databases">
        <authorList>
            <person name="Peeters C."/>
        </authorList>
    </citation>
    <scope>NUCLEOTIDE SEQUENCE [LARGE SCALE GENOMIC DNA]</scope>
    <source>
        <strain evidence="2">LMG 29315</strain>
    </source>
</reference>